<name>Q11K65_CHESB</name>
<dbReference type="InterPro" id="IPR036388">
    <property type="entry name" value="WH-like_DNA-bd_sf"/>
</dbReference>
<dbReference type="PANTHER" id="PTHR33164:SF13">
    <property type="entry name" value="4-HYDROXYPHENYLACETATE CATABOLISM PROTEIN"/>
    <property type="match status" value="1"/>
</dbReference>
<dbReference type="PRINTS" id="PR00598">
    <property type="entry name" value="HTHMARR"/>
</dbReference>
<dbReference type="NCBIfam" id="TIGR02337">
    <property type="entry name" value="HpaR"/>
    <property type="match status" value="1"/>
</dbReference>
<evidence type="ECO:0000259" key="1">
    <source>
        <dbReference type="PROSITE" id="PS50995"/>
    </source>
</evidence>
<dbReference type="KEGG" id="mes:Meso_0810"/>
<protein>
    <submittedName>
        <fullName evidence="2">Transcriptional regulator, MarR family</fullName>
    </submittedName>
</protein>
<organism evidence="2">
    <name type="scientific">Chelativorans sp. (strain BNC1)</name>
    <dbReference type="NCBI Taxonomy" id="266779"/>
    <lineage>
        <taxon>Bacteria</taxon>
        <taxon>Pseudomonadati</taxon>
        <taxon>Pseudomonadota</taxon>
        <taxon>Alphaproteobacteria</taxon>
        <taxon>Hyphomicrobiales</taxon>
        <taxon>Phyllobacteriaceae</taxon>
        <taxon>Chelativorans</taxon>
    </lineage>
</organism>
<dbReference type="GO" id="GO:0045892">
    <property type="term" value="P:negative regulation of DNA-templated transcription"/>
    <property type="evidence" value="ECO:0007669"/>
    <property type="project" value="InterPro"/>
</dbReference>
<dbReference type="PROSITE" id="PS50995">
    <property type="entry name" value="HTH_MARR_2"/>
    <property type="match status" value="1"/>
</dbReference>
<dbReference type="EMBL" id="CP000390">
    <property type="protein sequence ID" value="ABG62210.1"/>
    <property type="molecule type" value="Genomic_DNA"/>
</dbReference>
<feature type="domain" description="HTH marR-type" evidence="1">
    <location>
        <begin position="20"/>
        <end position="152"/>
    </location>
</feature>
<dbReference type="InterPro" id="IPR012712">
    <property type="entry name" value="HpaR/FarR"/>
</dbReference>
<dbReference type="GO" id="GO:0003677">
    <property type="term" value="F:DNA binding"/>
    <property type="evidence" value="ECO:0007669"/>
    <property type="project" value="InterPro"/>
</dbReference>
<reference evidence="2" key="1">
    <citation type="submission" date="2006-06" db="EMBL/GenBank/DDBJ databases">
        <title>Complete sequence of chromosome of Chelativorans sp. BNC1.</title>
        <authorList>
            <consortium name="US DOE Joint Genome Institute"/>
            <person name="Copeland A."/>
            <person name="Lucas S."/>
            <person name="Lapidus A."/>
            <person name="Barry K."/>
            <person name="Detter J.C."/>
            <person name="Glavina del Rio T."/>
            <person name="Hammon N."/>
            <person name="Israni S."/>
            <person name="Dalin E."/>
            <person name="Tice H."/>
            <person name="Pitluck S."/>
            <person name="Chertkov O."/>
            <person name="Brettin T."/>
            <person name="Bruce D."/>
            <person name="Han C."/>
            <person name="Tapia R."/>
            <person name="Gilna P."/>
            <person name="Schmutz J."/>
            <person name="Larimer F."/>
            <person name="Land M."/>
            <person name="Hauser L."/>
            <person name="Kyrpides N."/>
            <person name="Mikhailova N."/>
            <person name="Richardson P."/>
        </authorList>
    </citation>
    <scope>NUCLEOTIDE SEQUENCE</scope>
    <source>
        <strain evidence="2">BNC1</strain>
    </source>
</reference>
<dbReference type="InterPro" id="IPR000835">
    <property type="entry name" value="HTH_MarR-typ"/>
</dbReference>
<dbReference type="PANTHER" id="PTHR33164">
    <property type="entry name" value="TRANSCRIPTIONAL REGULATOR, MARR FAMILY"/>
    <property type="match status" value="1"/>
</dbReference>
<dbReference type="AlphaFoldDB" id="Q11K65"/>
<dbReference type="Pfam" id="PF12802">
    <property type="entry name" value="MarR_2"/>
    <property type="match status" value="1"/>
</dbReference>
<dbReference type="GO" id="GO:0006950">
    <property type="term" value="P:response to stress"/>
    <property type="evidence" value="ECO:0007669"/>
    <property type="project" value="TreeGrafter"/>
</dbReference>
<sequence length="184" mass="20849">MSSPADESASRSRVKLRGFKRSLPMALLRAREAVMRQFRPSLRQHGITEQQWRILRALSATDKMEVLELASVTFLLAPSVSRILKDLEERGLVVRRSSAADLRRGLISLSPRGQQLIDKAGERSEIIYAEITRRFGQERLQMLYTLLSELEAELAELEELPDLGLKDLPIADTGQRRRGRPKGS</sequence>
<dbReference type="Gene3D" id="1.10.10.10">
    <property type="entry name" value="Winged helix-like DNA-binding domain superfamily/Winged helix DNA-binding domain"/>
    <property type="match status" value="1"/>
</dbReference>
<dbReference type="SUPFAM" id="SSF46785">
    <property type="entry name" value="Winged helix' DNA-binding domain"/>
    <property type="match status" value="1"/>
</dbReference>
<dbReference type="SMART" id="SM00347">
    <property type="entry name" value="HTH_MARR"/>
    <property type="match status" value="1"/>
</dbReference>
<dbReference type="GO" id="GO:0003700">
    <property type="term" value="F:DNA-binding transcription factor activity"/>
    <property type="evidence" value="ECO:0007669"/>
    <property type="project" value="InterPro"/>
</dbReference>
<accession>Q11K65</accession>
<dbReference type="STRING" id="266779.Meso_0810"/>
<dbReference type="InterPro" id="IPR036390">
    <property type="entry name" value="WH_DNA-bd_sf"/>
</dbReference>
<proteinExistence type="predicted"/>
<gene>
    <name evidence="2" type="ordered locus">Meso_0810</name>
</gene>
<dbReference type="OrthoDB" id="8588347at2"/>
<dbReference type="eggNOG" id="COG1846">
    <property type="taxonomic scope" value="Bacteria"/>
</dbReference>
<dbReference type="InterPro" id="IPR039422">
    <property type="entry name" value="MarR/SlyA-like"/>
</dbReference>
<dbReference type="HOGENOM" id="CLU_083287_8_1_5"/>
<evidence type="ECO:0000313" key="2">
    <source>
        <dbReference type="EMBL" id="ABG62210.1"/>
    </source>
</evidence>